<reference evidence="2 3" key="1">
    <citation type="journal article" date="2006" name="J. Bacteriol.">
        <title>Comparison of the genome sequence of the poultry pathogen Bordetella avium with those of B. bronchiseptica, B. pertussis, and B. parapertussis reveals extensive diversity in surface structures associated with host interaction.</title>
        <authorList>
            <person name="Sebaihia M."/>
            <person name="Preston A."/>
            <person name="Maskell D.J."/>
            <person name="Kuzmiak H."/>
            <person name="Connell T.D."/>
            <person name="King N.D."/>
            <person name="Orndorff P.E."/>
            <person name="Miyamoto D.M."/>
            <person name="Thomson N.R."/>
            <person name="Harris D."/>
            <person name="Goble A."/>
            <person name="Lord A."/>
            <person name="Murphy L."/>
            <person name="Quail M.A."/>
            <person name="Rutter S."/>
            <person name="Squares R."/>
            <person name="Squares S."/>
            <person name="Woodward J."/>
            <person name="Parkhill J."/>
            <person name="Temple L.M."/>
        </authorList>
    </citation>
    <scope>NUCLEOTIDE SEQUENCE [LARGE SCALE GENOMIC DNA]</scope>
    <source>
        <strain evidence="2 3">197N</strain>
    </source>
</reference>
<name>Q2L0V2_BORA1</name>
<evidence type="ECO:0000313" key="3">
    <source>
        <dbReference type="Proteomes" id="UP000001977"/>
    </source>
</evidence>
<dbReference type="AlphaFoldDB" id="Q2L0V2"/>
<dbReference type="EMBL" id="AM167904">
    <property type="protein sequence ID" value="CAJ49419.1"/>
    <property type="molecule type" value="Genomic_DNA"/>
</dbReference>
<keyword evidence="3" id="KW-1185">Reference proteome</keyword>
<accession>Q2L0V2</accession>
<dbReference type="STRING" id="360910.BAV1810A"/>
<evidence type="ECO:0000313" key="2">
    <source>
        <dbReference type="EMBL" id="CAJ49419.1"/>
    </source>
</evidence>
<gene>
    <name evidence="2" type="ORF">BAV1810A</name>
</gene>
<protein>
    <submittedName>
        <fullName evidence="2">Uncharacterized protein</fullName>
    </submittedName>
</protein>
<evidence type="ECO:0000256" key="1">
    <source>
        <dbReference type="SAM" id="MobiDB-lite"/>
    </source>
</evidence>
<proteinExistence type="predicted"/>
<dbReference type="HOGENOM" id="CLU_3285792_0_0_4"/>
<dbReference type="RefSeq" id="WP_012417480.1">
    <property type="nucleotide sequence ID" value="NC_010645.1"/>
</dbReference>
<dbReference type="Proteomes" id="UP000001977">
    <property type="component" value="Chromosome"/>
</dbReference>
<sequence>MIRCLTHTPASPLDLEPGDLPAEPDSDTPRKNRPLAQGLL</sequence>
<organism evidence="2 3">
    <name type="scientific">Bordetella avium (strain 197N)</name>
    <dbReference type="NCBI Taxonomy" id="360910"/>
    <lineage>
        <taxon>Bacteria</taxon>
        <taxon>Pseudomonadati</taxon>
        <taxon>Pseudomonadota</taxon>
        <taxon>Betaproteobacteria</taxon>
        <taxon>Burkholderiales</taxon>
        <taxon>Alcaligenaceae</taxon>
        <taxon>Bordetella</taxon>
    </lineage>
</organism>
<dbReference type="KEGG" id="bav:BAV1810A"/>
<feature type="region of interest" description="Disordered" evidence="1">
    <location>
        <begin position="1"/>
        <end position="40"/>
    </location>
</feature>